<comment type="caution">
    <text evidence="3">The sequence shown here is derived from an EMBL/GenBank/DDBJ whole genome shotgun (WGS) entry which is preliminary data.</text>
</comment>
<dbReference type="Gene3D" id="2.60.40.10">
    <property type="entry name" value="Immunoglobulins"/>
    <property type="match status" value="1"/>
</dbReference>
<feature type="domain" description="Ig-like" evidence="2">
    <location>
        <begin position="488"/>
        <end position="564"/>
    </location>
</feature>
<dbReference type="GO" id="GO:0002020">
    <property type="term" value="F:protease binding"/>
    <property type="evidence" value="ECO:0007669"/>
    <property type="project" value="InterPro"/>
</dbReference>
<dbReference type="PANTHER" id="PTHR15034:SF5">
    <property type="entry name" value="DEATH DOMAIN-CONTAINING PROTEIN CRADD"/>
    <property type="match status" value="1"/>
</dbReference>
<dbReference type="InterPro" id="IPR013783">
    <property type="entry name" value="Ig-like_fold"/>
</dbReference>
<dbReference type="InterPro" id="IPR007110">
    <property type="entry name" value="Ig-like_dom"/>
</dbReference>
<accession>A0A8S3PPI1</accession>
<evidence type="ECO:0000259" key="2">
    <source>
        <dbReference type="PROSITE" id="PS50835"/>
    </source>
</evidence>
<feature type="domain" description="CARD" evidence="1">
    <location>
        <begin position="286"/>
        <end position="341"/>
    </location>
</feature>
<evidence type="ECO:0000259" key="1">
    <source>
        <dbReference type="PROSITE" id="PS50209"/>
    </source>
</evidence>
<dbReference type="InterPro" id="IPR011029">
    <property type="entry name" value="DEATH-like_dom_sf"/>
</dbReference>
<dbReference type="InterPro" id="IPR036179">
    <property type="entry name" value="Ig-like_dom_sf"/>
</dbReference>
<dbReference type="CDD" id="cd00096">
    <property type="entry name" value="Ig"/>
    <property type="match status" value="1"/>
</dbReference>
<sequence length="564" mass="66065">MHKFTKVDKETRHYAFEVYVDGTENKCLLPSERSTLRSNSVKVDERLKFLLPKFSMPRQVKRLGGTSFKGKSTIALKIQAAYEQAERYCGKPRYTTKFPGFALKDFDKKSVCAGSWGIRKIQTYYQDPDTNWHCWTLRPFAKLNCPTYNCNSGFCQGLKDKTTSPTVTKYRCEISGFVDIPFYVYCYPPKGVGFEFKPYKMVISALLIGVATVILYKVFRRWLRSFDVPYKQTDFEKISTETPSESDDHSSGEIVNIKKLVCDQKHHRQFHYCDDLLDNTVLDKMVLDNLITKCILMIEDREEIIKQTTQSGRNRVLLDILTERPYDTFDIFIEVLRDSDQLNDDVEEIFSKIKRTKNNDETFSCHDITFHKHIVHLQKNYKMFVDDGDCRTDIADYLYQKGVLNTEEKEEITNASLTRQESNRILCDKFFRKDKDAYRHLIKALRHGEYPEIAYKMERTKVSDHEIQLCKKGMKKLRERQRKKDCFPEDPFNVECVEGEDAIMICKILPGSHPVKWMKDGKYICQNENSQMYNEDTQYSLKLRNTTTSDSGEYLVQVGQFSKK</sequence>
<proteinExistence type="predicted"/>
<dbReference type="InterPro" id="IPR001315">
    <property type="entry name" value="CARD"/>
</dbReference>
<dbReference type="GO" id="GO:0070513">
    <property type="term" value="F:death domain binding"/>
    <property type="evidence" value="ECO:0007669"/>
    <property type="project" value="InterPro"/>
</dbReference>
<name>A0A8S3PPI1_MYTED</name>
<organism evidence="3 4">
    <name type="scientific">Mytilus edulis</name>
    <name type="common">Blue mussel</name>
    <dbReference type="NCBI Taxonomy" id="6550"/>
    <lineage>
        <taxon>Eukaryota</taxon>
        <taxon>Metazoa</taxon>
        <taxon>Spiralia</taxon>
        <taxon>Lophotrochozoa</taxon>
        <taxon>Mollusca</taxon>
        <taxon>Bivalvia</taxon>
        <taxon>Autobranchia</taxon>
        <taxon>Pteriomorphia</taxon>
        <taxon>Mytilida</taxon>
        <taxon>Mytiloidea</taxon>
        <taxon>Mytilidae</taxon>
        <taxon>Mytilinae</taxon>
        <taxon>Mytilus</taxon>
    </lineage>
</organism>
<evidence type="ECO:0000313" key="3">
    <source>
        <dbReference type="EMBL" id="CAG2184694.1"/>
    </source>
</evidence>
<dbReference type="GO" id="GO:0042981">
    <property type="term" value="P:regulation of apoptotic process"/>
    <property type="evidence" value="ECO:0007669"/>
    <property type="project" value="InterPro"/>
</dbReference>
<evidence type="ECO:0008006" key="5">
    <source>
        <dbReference type="Google" id="ProtNLM"/>
    </source>
</evidence>
<dbReference type="Pfam" id="PF00619">
    <property type="entry name" value="CARD"/>
    <property type="match status" value="2"/>
</dbReference>
<reference evidence="3" key="1">
    <citation type="submission" date="2021-03" db="EMBL/GenBank/DDBJ databases">
        <authorList>
            <person name="Bekaert M."/>
        </authorList>
    </citation>
    <scope>NUCLEOTIDE SEQUENCE</scope>
</reference>
<dbReference type="InterPro" id="IPR037939">
    <property type="entry name" value="CRADD"/>
</dbReference>
<dbReference type="PROSITE" id="PS50835">
    <property type="entry name" value="IG_LIKE"/>
    <property type="match status" value="1"/>
</dbReference>
<gene>
    <name evidence="3" type="ORF">MEDL_328</name>
</gene>
<dbReference type="PROSITE" id="PS50209">
    <property type="entry name" value="CARD"/>
    <property type="match status" value="2"/>
</dbReference>
<dbReference type="PANTHER" id="PTHR15034">
    <property type="entry name" value="DEATH DOMAIN-CONTAINING PROTEIN CRADD"/>
    <property type="match status" value="1"/>
</dbReference>
<dbReference type="SUPFAM" id="SSF47986">
    <property type="entry name" value="DEATH domain"/>
    <property type="match status" value="2"/>
</dbReference>
<evidence type="ECO:0000313" key="4">
    <source>
        <dbReference type="Proteomes" id="UP000683360"/>
    </source>
</evidence>
<feature type="domain" description="CARD" evidence="1">
    <location>
        <begin position="377"/>
        <end position="460"/>
    </location>
</feature>
<dbReference type="EMBL" id="CAJPWZ010000015">
    <property type="protein sequence ID" value="CAG2184694.1"/>
    <property type="molecule type" value="Genomic_DNA"/>
</dbReference>
<dbReference type="InterPro" id="IPR013098">
    <property type="entry name" value="Ig_I-set"/>
</dbReference>
<dbReference type="OrthoDB" id="6107989at2759"/>
<dbReference type="Proteomes" id="UP000683360">
    <property type="component" value="Unassembled WGS sequence"/>
</dbReference>
<protein>
    <recommendedName>
        <fullName evidence="5">CARD domain-containing protein</fullName>
    </recommendedName>
</protein>
<dbReference type="AlphaFoldDB" id="A0A8S3PPI1"/>
<keyword evidence="4" id="KW-1185">Reference proteome</keyword>
<dbReference type="SUPFAM" id="SSF48726">
    <property type="entry name" value="Immunoglobulin"/>
    <property type="match status" value="1"/>
</dbReference>
<dbReference type="CDD" id="cd01671">
    <property type="entry name" value="CARD"/>
    <property type="match status" value="2"/>
</dbReference>
<dbReference type="SMART" id="SM00114">
    <property type="entry name" value="CARD"/>
    <property type="match status" value="2"/>
</dbReference>
<dbReference type="Gene3D" id="1.10.533.10">
    <property type="entry name" value="Death Domain, Fas"/>
    <property type="match status" value="2"/>
</dbReference>
<dbReference type="Pfam" id="PF07679">
    <property type="entry name" value="I-set"/>
    <property type="match status" value="1"/>
</dbReference>